<evidence type="ECO:0000313" key="1">
    <source>
        <dbReference type="Ensembl" id="ENSEEEP00000034445.2"/>
    </source>
</evidence>
<organism evidence="1 2">
    <name type="scientific">Electrophorus electricus</name>
    <name type="common">Electric eel</name>
    <name type="synonym">Gymnotus electricus</name>
    <dbReference type="NCBI Taxonomy" id="8005"/>
    <lineage>
        <taxon>Eukaryota</taxon>
        <taxon>Metazoa</taxon>
        <taxon>Chordata</taxon>
        <taxon>Craniata</taxon>
        <taxon>Vertebrata</taxon>
        <taxon>Euteleostomi</taxon>
        <taxon>Actinopterygii</taxon>
        <taxon>Neopterygii</taxon>
        <taxon>Teleostei</taxon>
        <taxon>Ostariophysi</taxon>
        <taxon>Gymnotiformes</taxon>
        <taxon>Gymnotoidei</taxon>
        <taxon>Gymnotidae</taxon>
        <taxon>Electrophorus</taxon>
    </lineage>
</organism>
<protein>
    <submittedName>
        <fullName evidence="1">Uncharacterized protein</fullName>
    </submittedName>
</protein>
<dbReference type="Ensembl" id="ENSEEET00000034848.2">
    <property type="protein sequence ID" value="ENSEEEP00000034445.2"/>
    <property type="gene ID" value="ENSEEEG00000016393.2"/>
</dbReference>
<gene>
    <name evidence="1" type="primary">APOC4</name>
</gene>
<reference evidence="1" key="3">
    <citation type="submission" date="2020-05" db="EMBL/GenBank/DDBJ databases">
        <title>Electrophorus electricus (electric eel) genome, fEleEle1, primary haplotype.</title>
        <authorList>
            <person name="Myers G."/>
            <person name="Meyer A."/>
            <person name="Fedrigo O."/>
            <person name="Formenti G."/>
            <person name="Rhie A."/>
            <person name="Tracey A."/>
            <person name="Sims Y."/>
            <person name="Jarvis E.D."/>
        </authorList>
    </citation>
    <scope>NUCLEOTIDE SEQUENCE [LARGE SCALE GENOMIC DNA]</scope>
</reference>
<keyword evidence="2" id="KW-1185">Reference proteome</keyword>
<dbReference type="GeneTree" id="ENSGT00940000177011"/>
<reference evidence="2" key="2">
    <citation type="journal article" date="2017" name="Sci. Adv.">
        <title>A tail of two voltages: Proteomic comparison of the three electric organs of the electric eel.</title>
        <authorList>
            <person name="Traeger L.L."/>
            <person name="Sabat G."/>
            <person name="Barrett-Wilt G.A."/>
            <person name="Wells G.B."/>
            <person name="Sussman M.R."/>
        </authorList>
    </citation>
    <scope>NUCLEOTIDE SEQUENCE [LARGE SCALE GENOMIC DNA]</scope>
</reference>
<dbReference type="Proteomes" id="UP000314983">
    <property type="component" value="Chromosome 1"/>
</dbReference>
<reference evidence="1" key="5">
    <citation type="submission" date="2025-09" db="UniProtKB">
        <authorList>
            <consortium name="Ensembl"/>
        </authorList>
    </citation>
    <scope>IDENTIFICATION</scope>
</reference>
<reference evidence="1" key="4">
    <citation type="submission" date="2025-08" db="UniProtKB">
        <authorList>
            <consortium name="Ensembl"/>
        </authorList>
    </citation>
    <scope>IDENTIFICATION</scope>
</reference>
<evidence type="ECO:0000313" key="2">
    <source>
        <dbReference type="Proteomes" id="UP000314983"/>
    </source>
</evidence>
<proteinExistence type="predicted"/>
<dbReference type="AlphaFoldDB" id="A0A4W4G965"/>
<name>A0A4W4G965_ELEEL</name>
<reference evidence="2" key="1">
    <citation type="journal article" date="2014" name="Science">
        <title>Nonhuman genetics. Genomic basis for the convergent evolution of electric organs.</title>
        <authorList>
            <person name="Gallant J.R."/>
            <person name="Traeger L.L."/>
            <person name="Volkening J.D."/>
            <person name="Moffett H."/>
            <person name="Chen P.H."/>
            <person name="Novina C.D."/>
            <person name="Phillips G.N.Jr."/>
            <person name="Anand R."/>
            <person name="Wells G.B."/>
            <person name="Pinch M."/>
            <person name="Guth R."/>
            <person name="Unguez G.A."/>
            <person name="Albert J.S."/>
            <person name="Zakon H.H."/>
            <person name="Samanta M.P."/>
            <person name="Sussman M.R."/>
        </authorList>
    </citation>
    <scope>NUCLEOTIDE SEQUENCE [LARGE SCALE GENOMIC DNA]</scope>
</reference>
<sequence>MLSLSRSPVFPVLTIRSDPARSTKWNLEERTWRPPPAALDPPRRCSMSTVKMVWERLEHGFIWVAPVWRAVFPDSKRLKTSSKMITTLKIGLYHSGLSGPE</sequence>
<accession>A0A4W4G965</accession>